<evidence type="ECO:0000256" key="1">
    <source>
        <dbReference type="SAM" id="MobiDB-lite"/>
    </source>
</evidence>
<organism evidence="3">
    <name type="scientific">Musca domestica</name>
    <name type="common">House fly</name>
    <dbReference type="NCBI Taxonomy" id="7370"/>
    <lineage>
        <taxon>Eukaryota</taxon>
        <taxon>Metazoa</taxon>
        <taxon>Ecdysozoa</taxon>
        <taxon>Arthropoda</taxon>
        <taxon>Hexapoda</taxon>
        <taxon>Insecta</taxon>
        <taxon>Pterygota</taxon>
        <taxon>Neoptera</taxon>
        <taxon>Endopterygota</taxon>
        <taxon>Diptera</taxon>
        <taxon>Brachycera</taxon>
        <taxon>Muscomorpha</taxon>
        <taxon>Muscoidea</taxon>
        <taxon>Muscidae</taxon>
        <taxon>Musca</taxon>
    </lineage>
</organism>
<feature type="compositionally biased region" description="Polar residues" evidence="1">
    <location>
        <begin position="151"/>
        <end position="161"/>
    </location>
</feature>
<protein>
    <recommendedName>
        <fullName evidence="2">C2H2-type domain-containing protein</fullName>
    </recommendedName>
</protein>
<dbReference type="SMART" id="SM00868">
    <property type="entry name" value="zf-AD"/>
    <property type="match status" value="1"/>
</dbReference>
<dbReference type="InterPro" id="IPR013087">
    <property type="entry name" value="Znf_C2H2_type"/>
</dbReference>
<dbReference type="GO" id="GO:0008270">
    <property type="term" value="F:zinc ion binding"/>
    <property type="evidence" value="ECO:0007669"/>
    <property type="project" value="InterPro"/>
</dbReference>
<accession>A0A1I8NJP8</accession>
<feature type="compositionally biased region" description="Basic and acidic residues" evidence="1">
    <location>
        <begin position="301"/>
        <end position="315"/>
    </location>
</feature>
<dbReference type="Gene3D" id="3.30.160.60">
    <property type="entry name" value="Classic Zinc Finger"/>
    <property type="match status" value="1"/>
</dbReference>
<feature type="domain" description="C2H2-type" evidence="2">
    <location>
        <begin position="252"/>
        <end position="280"/>
    </location>
</feature>
<dbReference type="GO" id="GO:0005634">
    <property type="term" value="C:nucleus"/>
    <property type="evidence" value="ECO:0007669"/>
    <property type="project" value="InterPro"/>
</dbReference>
<dbReference type="InterPro" id="IPR036236">
    <property type="entry name" value="Znf_C2H2_sf"/>
</dbReference>
<dbReference type="VEuPathDB" id="VectorBase:MDOA016241"/>
<feature type="domain" description="C2H2-type" evidence="2">
    <location>
        <begin position="286"/>
        <end position="314"/>
    </location>
</feature>
<evidence type="ECO:0000313" key="3">
    <source>
        <dbReference type="EnsemblMetazoa" id="MDOA016241-PA"/>
    </source>
</evidence>
<reference evidence="3" key="1">
    <citation type="submission" date="2020-05" db="UniProtKB">
        <authorList>
            <consortium name="EnsemblMetazoa"/>
        </authorList>
    </citation>
    <scope>IDENTIFICATION</scope>
    <source>
        <strain evidence="3">Aabys</strain>
    </source>
</reference>
<dbReference type="EnsemblMetazoa" id="MDOA016241-RA">
    <property type="protein sequence ID" value="MDOA016241-PA"/>
    <property type="gene ID" value="MDOA016241"/>
</dbReference>
<dbReference type="SMART" id="SM00355">
    <property type="entry name" value="ZnF_C2H2"/>
    <property type="match status" value="3"/>
</dbReference>
<dbReference type="AlphaFoldDB" id="A0A1I8NJP8"/>
<dbReference type="InterPro" id="IPR012934">
    <property type="entry name" value="Znf_AD"/>
</dbReference>
<dbReference type="SUPFAM" id="SSF57667">
    <property type="entry name" value="beta-beta-alpha zinc fingers"/>
    <property type="match status" value="1"/>
</dbReference>
<name>A0A1I8NJP8_MUSDO</name>
<feature type="compositionally biased region" description="Basic and acidic residues" evidence="1">
    <location>
        <begin position="164"/>
        <end position="175"/>
    </location>
</feature>
<feature type="compositionally biased region" description="Polar residues" evidence="1">
    <location>
        <begin position="184"/>
        <end position="209"/>
    </location>
</feature>
<dbReference type="PROSITE" id="PS50157">
    <property type="entry name" value="ZINC_FINGER_C2H2_2"/>
    <property type="match status" value="2"/>
</dbReference>
<proteinExistence type="predicted"/>
<dbReference type="VEuPathDB" id="VectorBase:MDOMA2_003010"/>
<sequence>IMSNSNICRLCQASCDDRIRLFNVNGDATEIYIIALKFFHPMFFEVDTGIQTSTAVLCADCWHHISSFNNFQQTVVLIQAKLQAAAENVKKSNANGNEPMQLEGRTINDLDIKPNPEIIIPDYVLHEERNVIQNAESEQVPITDYDVKSEMSLNKPQTFDIDTSAEKDKTDSFHEDNDEETVTADVSNNEAESLNNSKNEISKSPQINETSEKNDEEIADDGLLCSVCGLCCGDETTLLEHSTDHIEIIVTNNCRFCDRTFNGKYGLYQHIALSHPGEEKPRVVIRKCRICPKNFSDKSERLKHEQRTHPKECEKLKRKRRRVKKPENLIVH</sequence>
<feature type="region of interest" description="Disordered" evidence="1">
    <location>
        <begin position="147"/>
        <end position="215"/>
    </location>
</feature>
<dbReference type="Gene3D" id="3.40.1800.20">
    <property type="match status" value="1"/>
</dbReference>
<evidence type="ECO:0000259" key="2">
    <source>
        <dbReference type="PROSITE" id="PS50157"/>
    </source>
</evidence>
<feature type="region of interest" description="Disordered" evidence="1">
    <location>
        <begin position="301"/>
        <end position="332"/>
    </location>
</feature>
<dbReference type="PROSITE" id="PS00028">
    <property type="entry name" value="ZINC_FINGER_C2H2_1"/>
    <property type="match status" value="2"/>
</dbReference>